<dbReference type="PANTHER" id="PTHR42085">
    <property type="entry name" value="F-BOX DOMAIN-CONTAINING PROTEIN"/>
    <property type="match status" value="1"/>
</dbReference>
<evidence type="ECO:0000313" key="2">
    <source>
        <dbReference type="Proteomes" id="UP000813444"/>
    </source>
</evidence>
<gene>
    <name evidence="1" type="ORF">B0I35DRAFT_475945</name>
</gene>
<dbReference type="AlphaFoldDB" id="A0A8K0SYB7"/>
<reference evidence="1" key="1">
    <citation type="journal article" date="2021" name="Nat. Commun.">
        <title>Genetic determinants of endophytism in the Arabidopsis root mycobiome.</title>
        <authorList>
            <person name="Mesny F."/>
            <person name="Miyauchi S."/>
            <person name="Thiergart T."/>
            <person name="Pickel B."/>
            <person name="Atanasova L."/>
            <person name="Karlsson M."/>
            <person name="Huettel B."/>
            <person name="Barry K.W."/>
            <person name="Haridas S."/>
            <person name="Chen C."/>
            <person name="Bauer D."/>
            <person name="Andreopoulos W."/>
            <person name="Pangilinan J."/>
            <person name="LaButti K."/>
            <person name="Riley R."/>
            <person name="Lipzen A."/>
            <person name="Clum A."/>
            <person name="Drula E."/>
            <person name="Henrissat B."/>
            <person name="Kohler A."/>
            <person name="Grigoriev I.V."/>
            <person name="Martin F.M."/>
            <person name="Hacquard S."/>
        </authorList>
    </citation>
    <scope>NUCLEOTIDE SEQUENCE</scope>
    <source>
        <strain evidence="1">MPI-CAGE-CH-0235</strain>
    </source>
</reference>
<protein>
    <submittedName>
        <fullName evidence="1">Uncharacterized protein</fullName>
    </submittedName>
</protein>
<accession>A0A8K0SYB7</accession>
<dbReference type="OrthoDB" id="5413827at2759"/>
<dbReference type="InterPro" id="IPR038883">
    <property type="entry name" value="AN11006-like"/>
</dbReference>
<comment type="caution">
    <text evidence="1">The sequence shown here is derived from an EMBL/GenBank/DDBJ whole genome shotgun (WGS) entry which is preliminary data.</text>
</comment>
<sequence>MSEPRTFTDLPKEARHLIYRNLVTSDEPLSYVPKGRDAPQIPRASLGLHLNILSTCRKIYEEASPIVFSENTWVVNLFVRHGQSYAEWCGIDYYQRWPGRVLGRHLDSIRKLHVRVAFRDFAYEKDLVSVSAGVDRVATTLSLVRRLDHVHIELADPDGLGVQASPGEKTTWSFLDAFAQVYVRDKVTFRGIPLCYALSLREAMRTFKPQLPHMMHDLWAYAMLFDVDRILANDTGAVLEATGTHEQRTVRCLLTEAQNVADEGDEDGFKRLRWQIVQRLDEVTEKRRLRMVNYELGKLIESEDSQPEEDTVKGGFIFDHPPDSDKYMMAKSYSYRSFTNTARRIAFKGPDWECSDSSGTAESEQGKVLYLV</sequence>
<dbReference type="EMBL" id="JAGPNK010000003">
    <property type="protein sequence ID" value="KAH7324720.1"/>
    <property type="molecule type" value="Genomic_DNA"/>
</dbReference>
<dbReference type="PANTHER" id="PTHR42085:SF2">
    <property type="entry name" value="F-BOX DOMAIN-CONTAINING PROTEIN"/>
    <property type="match status" value="1"/>
</dbReference>
<evidence type="ECO:0000313" key="1">
    <source>
        <dbReference type="EMBL" id="KAH7324720.1"/>
    </source>
</evidence>
<dbReference type="Proteomes" id="UP000813444">
    <property type="component" value="Unassembled WGS sequence"/>
</dbReference>
<proteinExistence type="predicted"/>
<name>A0A8K0SYB7_9HYPO</name>
<keyword evidence="2" id="KW-1185">Reference proteome</keyword>
<organism evidence="1 2">
    <name type="scientific">Stachybotrys elegans</name>
    <dbReference type="NCBI Taxonomy" id="80388"/>
    <lineage>
        <taxon>Eukaryota</taxon>
        <taxon>Fungi</taxon>
        <taxon>Dikarya</taxon>
        <taxon>Ascomycota</taxon>
        <taxon>Pezizomycotina</taxon>
        <taxon>Sordariomycetes</taxon>
        <taxon>Hypocreomycetidae</taxon>
        <taxon>Hypocreales</taxon>
        <taxon>Stachybotryaceae</taxon>
        <taxon>Stachybotrys</taxon>
    </lineage>
</organism>